<feature type="domain" description="DUF5117" evidence="3">
    <location>
        <begin position="103"/>
        <end position="304"/>
    </location>
</feature>
<sequence length="843" mass="95109">MKKFFALLPAVLLCISLYAQKKKEDTPVLPPTVSKTDSTQPKDGLKKFKDIITDKAIVKEGLFNVYKVEDKWYFEIPDSMFNRQIMAVTRFSKVAGGGNVYGGELANEQVISLEKGPNKNVFLRVITTISVADSTNQIYQAVSNSNVNPIAAAFEAKSRGKDSTGLVIDVTNFFNGDNQVISIDPFGKRALNLANLAPERSYIKNINSYPVNIEVKTVKTYNAMPNFGGGGGVVISSGLPGAFAAGAVTFEMNTSFILLPKEPMAKRKFDPRVGYFADNYTVFSDNQQKVQDDIFIVRWRLEPKDQDIEKWKRGELVEPKKPIIYYIDPATPKQWRPYLIQGINDWQKAFEKAGFKNAIMGKEWPENDSTMSLEDARFAVLRYFASDIENAYGPNIHDPRSGEILESHIGWYHNVMQLLHDWYFIQTAAVDPKARKMKFDDSLMGQLVRFVSSHEVGHTLGLRHNMGSSSKTPVELLRNKAWVEAHGHTASIMDYARFNYVAQPEDGISEKGLFPRIGDYDMWAIKWGYTLTNTKDEDADEKITNKWILDSLSANPRLWFGTEINPYDPRSQTEDLGDNAMKASEYGIKNLKRIITNLPTWTKEEADKYDNLDEMYSQVVIQFNRYMNHVTKNVGGIYETPKSVEQNGDVYEPTPKALQKDAVNFLQKQLFETPTWLLDKNILNKISNPTSTEMVGNVQINVLNSLLRPSRLNIMAISSNRFGTNNTYQVDEMLTDVKKGLWTELVSKKPIDNMRRNLQKAYAEALISILNPAPVQAISGLPPAFVALLSTNVKNTDVPSIVRAHLVSLRSDILAAIPGTTDKLSKYHLQDVAERIKRALDPK</sequence>
<evidence type="ECO:0000259" key="4">
    <source>
        <dbReference type="Pfam" id="PF17162"/>
    </source>
</evidence>
<dbReference type="GO" id="GO:0008237">
    <property type="term" value="F:metallopeptidase activity"/>
    <property type="evidence" value="ECO:0007669"/>
    <property type="project" value="UniProtKB-KW"/>
</dbReference>
<dbReference type="PANTHER" id="PTHR38478">
    <property type="entry name" value="PEPTIDASE M1A AND M12B"/>
    <property type="match status" value="1"/>
</dbReference>
<dbReference type="EMBL" id="CP042435">
    <property type="protein sequence ID" value="QEC66536.1"/>
    <property type="molecule type" value="Genomic_DNA"/>
</dbReference>
<gene>
    <name evidence="5" type="ORF">FRZ67_04210</name>
</gene>
<evidence type="ECO:0000259" key="3">
    <source>
        <dbReference type="Pfam" id="PF17148"/>
    </source>
</evidence>
<dbReference type="InterPro" id="IPR033428">
    <property type="entry name" value="DUF5118"/>
</dbReference>
<accession>A0A5B8V774</accession>
<dbReference type="InterPro" id="IPR034032">
    <property type="entry name" value="Zn_MMP-like_bac"/>
</dbReference>
<dbReference type="Pfam" id="PF17162">
    <property type="entry name" value="DUF5118"/>
    <property type="match status" value="1"/>
</dbReference>
<reference evidence="5 6" key="1">
    <citation type="journal article" date="2016" name="Int. J. Syst. Evol. Microbiol.">
        <title>Panacibacter ginsenosidivorans gen. nov., sp. nov., with ginsenoside converting activity isolated from soil of a ginseng field.</title>
        <authorList>
            <person name="Siddiqi M.Z."/>
            <person name="Muhammad Shafi S."/>
            <person name="Choi K.D."/>
            <person name="Im W.T."/>
        </authorList>
    </citation>
    <scope>NUCLEOTIDE SEQUENCE [LARGE SCALE GENOMIC DNA]</scope>
    <source>
        <strain evidence="5 6">Gsoil1550</strain>
    </source>
</reference>
<proteinExistence type="predicted"/>
<dbReference type="InterPro" id="IPR033413">
    <property type="entry name" value="DUF5117"/>
</dbReference>
<dbReference type="SUPFAM" id="SSF55486">
    <property type="entry name" value="Metalloproteases ('zincins'), catalytic domain"/>
    <property type="match status" value="1"/>
</dbReference>
<dbReference type="InterPro" id="IPR032534">
    <property type="entry name" value="EcxA_zinc-bd"/>
</dbReference>
<feature type="signal peptide" evidence="1">
    <location>
        <begin position="1"/>
        <end position="21"/>
    </location>
</feature>
<evidence type="ECO:0000256" key="1">
    <source>
        <dbReference type="SAM" id="SignalP"/>
    </source>
</evidence>
<dbReference type="InterPro" id="IPR024079">
    <property type="entry name" value="MetalloPept_cat_dom_sf"/>
</dbReference>
<dbReference type="CDD" id="cd04276">
    <property type="entry name" value="ZnMc_MMP_like_2"/>
    <property type="match status" value="1"/>
</dbReference>
<evidence type="ECO:0000313" key="5">
    <source>
        <dbReference type="EMBL" id="QEC66536.1"/>
    </source>
</evidence>
<dbReference type="AlphaFoldDB" id="A0A5B8V774"/>
<keyword evidence="5" id="KW-0378">Hydrolase</keyword>
<dbReference type="Proteomes" id="UP000321533">
    <property type="component" value="Chromosome"/>
</dbReference>
<feature type="chain" id="PRO_5023108033" evidence="1">
    <location>
        <begin position="22"/>
        <end position="843"/>
    </location>
</feature>
<protein>
    <submittedName>
        <fullName evidence="5">Zinc-dependent metalloprotease</fullName>
    </submittedName>
</protein>
<name>A0A5B8V774_9BACT</name>
<dbReference type="OrthoDB" id="9776599at2"/>
<dbReference type="Gene3D" id="3.40.390.10">
    <property type="entry name" value="Collagenase (Catalytic Domain)"/>
    <property type="match status" value="1"/>
</dbReference>
<dbReference type="RefSeq" id="WP_147188336.1">
    <property type="nucleotide sequence ID" value="NZ_CP042435.1"/>
</dbReference>
<dbReference type="Pfam" id="PF17148">
    <property type="entry name" value="DUF5117"/>
    <property type="match status" value="1"/>
</dbReference>
<feature type="domain" description="EcxA zinc-binding" evidence="2">
    <location>
        <begin position="436"/>
        <end position="746"/>
    </location>
</feature>
<dbReference type="GO" id="GO:0006508">
    <property type="term" value="P:proteolysis"/>
    <property type="evidence" value="ECO:0007669"/>
    <property type="project" value="UniProtKB-KW"/>
</dbReference>
<evidence type="ECO:0000259" key="2">
    <source>
        <dbReference type="Pfam" id="PF16313"/>
    </source>
</evidence>
<keyword evidence="5" id="KW-0645">Protease</keyword>
<organism evidence="5 6">
    <name type="scientific">Panacibacter ginsenosidivorans</name>
    <dbReference type="NCBI Taxonomy" id="1813871"/>
    <lineage>
        <taxon>Bacteria</taxon>
        <taxon>Pseudomonadati</taxon>
        <taxon>Bacteroidota</taxon>
        <taxon>Chitinophagia</taxon>
        <taxon>Chitinophagales</taxon>
        <taxon>Chitinophagaceae</taxon>
        <taxon>Panacibacter</taxon>
    </lineage>
</organism>
<keyword evidence="6" id="KW-1185">Reference proteome</keyword>
<evidence type="ECO:0000313" key="6">
    <source>
        <dbReference type="Proteomes" id="UP000321533"/>
    </source>
</evidence>
<dbReference type="KEGG" id="pgin:FRZ67_04210"/>
<keyword evidence="1" id="KW-0732">Signal</keyword>
<dbReference type="Pfam" id="PF16313">
    <property type="entry name" value="DUF4953"/>
    <property type="match status" value="1"/>
</dbReference>
<feature type="domain" description="DUF5118" evidence="4">
    <location>
        <begin position="46"/>
        <end position="94"/>
    </location>
</feature>
<dbReference type="PANTHER" id="PTHR38478:SF1">
    <property type="entry name" value="ZINC DEPENDENT METALLOPROTEASE DOMAIN LIPOPROTEIN"/>
    <property type="match status" value="1"/>
</dbReference>
<keyword evidence="5" id="KW-0482">Metalloprotease</keyword>